<dbReference type="InterPro" id="IPR044846">
    <property type="entry name" value="GH10"/>
</dbReference>
<dbReference type="SUPFAM" id="SSF49785">
    <property type="entry name" value="Galactose-binding domain-like"/>
    <property type="match status" value="1"/>
</dbReference>
<comment type="caution">
    <text evidence="8">The sequence shown here is derived from an EMBL/GenBank/DDBJ whole genome shotgun (WGS) entry which is preliminary data.</text>
</comment>
<dbReference type="EMBL" id="CAIIXF020000007">
    <property type="protein sequence ID" value="CAH1788825.1"/>
    <property type="molecule type" value="Genomic_DNA"/>
</dbReference>
<evidence type="ECO:0000259" key="7">
    <source>
        <dbReference type="PROSITE" id="PS51760"/>
    </source>
</evidence>
<dbReference type="SUPFAM" id="SSF51445">
    <property type="entry name" value="(Trans)glycosidases"/>
    <property type="match status" value="1"/>
</dbReference>
<dbReference type="AlphaFoldDB" id="A0A8S4P3F2"/>
<dbReference type="GO" id="GO:0031176">
    <property type="term" value="F:endo-1,4-beta-xylanase activity"/>
    <property type="evidence" value="ECO:0007669"/>
    <property type="project" value="UniProtKB-ARBA"/>
</dbReference>
<feature type="transmembrane region" description="Helical" evidence="6">
    <location>
        <begin position="22"/>
        <end position="40"/>
    </location>
</feature>
<dbReference type="InterPro" id="IPR003305">
    <property type="entry name" value="CenC_carb-bd"/>
</dbReference>
<dbReference type="InterPro" id="IPR008979">
    <property type="entry name" value="Galactose-bd-like_sf"/>
</dbReference>
<dbReference type="PROSITE" id="PS51760">
    <property type="entry name" value="GH10_2"/>
    <property type="match status" value="1"/>
</dbReference>
<evidence type="ECO:0000256" key="4">
    <source>
        <dbReference type="ARBA" id="ARBA00023277"/>
    </source>
</evidence>
<dbReference type="SMART" id="SM00633">
    <property type="entry name" value="Glyco_10"/>
    <property type="match status" value="1"/>
</dbReference>
<evidence type="ECO:0000256" key="6">
    <source>
        <dbReference type="SAM" id="Phobius"/>
    </source>
</evidence>
<dbReference type="InterPro" id="IPR001000">
    <property type="entry name" value="GH10_dom"/>
</dbReference>
<organism evidence="8 9">
    <name type="scientific">Owenia fusiformis</name>
    <name type="common">Polychaete worm</name>
    <dbReference type="NCBI Taxonomy" id="6347"/>
    <lineage>
        <taxon>Eukaryota</taxon>
        <taxon>Metazoa</taxon>
        <taxon>Spiralia</taxon>
        <taxon>Lophotrochozoa</taxon>
        <taxon>Annelida</taxon>
        <taxon>Polychaeta</taxon>
        <taxon>Sedentaria</taxon>
        <taxon>Canalipalpata</taxon>
        <taxon>Sabellida</taxon>
        <taxon>Oweniida</taxon>
        <taxon>Oweniidae</taxon>
        <taxon>Owenia</taxon>
    </lineage>
</organism>
<evidence type="ECO:0000313" key="8">
    <source>
        <dbReference type="EMBL" id="CAH1788825.1"/>
    </source>
</evidence>
<dbReference type="Gene3D" id="3.20.20.80">
    <property type="entry name" value="Glycosidases"/>
    <property type="match status" value="1"/>
</dbReference>
<evidence type="ECO:0000256" key="2">
    <source>
        <dbReference type="ARBA" id="ARBA00022737"/>
    </source>
</evidence>
<gene>
    <name evidence="8" type="ORF">OFUS_LOCUS14285</name>
</gene>
<sequence>AELTPQVPKILETFVLLKMKEFVLILLCCSFPIIVGYTLGPELIKNGDFENAINGEWYARGCKIARVNSGAHKDSWCGSVSGRSARWGAMLQNVQLEKGRYYYLRAAIKYTNTREEVLWDSVQAMLTINLRRSGTVRRVFGVLPQMREELGWQLIGGDVLIPNEDIASAYIFLQPVHASINYNIDSVSMREIIEDPQHETNINMQISTMRKGGVELNLALSSSINPSDIEVEVSQKSRPFAFGSAVQAMRINSSQLANKPYQDFYYKNFEWAVLENALKWRQMERKKGQINYGRPEIAVDSLREHGIPVRGHCVSWGVDERIPDWIRHKTGPMVRKEVTTRINGVVDRFKGRLVHWDVNNEDLHGFFFEQKTGNANFMTDVFREVEKVDGNVKLFVNDFQVISSQRLTFALANQVRRLREEGVDVHVGVQGHFRQGKVPPPGVLQRRLDTLAEVGAEIWITEHDIEEINVNTRADLYEQTMKVFYAHPAVKGVLLWGFWDQAHWRPSAALAEGPNCQANAAGRRWQKLVKNDWMTDEKFPVMSNSETISLNAFHGNYDVTVRSRGTHNVLHTQSFAVKEGSTLTQVDVNVSRTEEAEKRFFENCLNLESFMDHVIQCHAHFVKIQKELNVLQNNV</sequence>
<accession>A0A8S4P3F2</accession>
<proteinExistence type="inferred from homology"/>
<evidence type="ECO:0000313" key="9">
    <source>
        <dbReference type="Proteomes" id="UP000749559"/>
    </source>
</evidence>
<evidence type="ECO:0000256" key="5">
    <source>
        <dbReference type="ARBA" id="ARBA00023326"/>
    </source>
</evidence>
<feature type="non-terminal residue" evidence="8">
    <location>
        <position position="635"/>
    </location>
</feature>
<dbReference type="Pfam" id="PF00331">
    <property type="entry name" value="Glyco_hydro_10"/>
    <property type="match status" value="1"/>
</dbReference>
<dbReference type="PANTHER" id="PTHR31490">
    <property type="entry name" value="GLYCOSYL HYDROLASE"/>
    <property type="match status" value="1"/>
</dbReference>
<keyword evidence="9" id="KW-1185">Reference proteome</keyword>
<dbReference type="Pfam" id="PF02018">
    <property type="entry name" value="CBM_4_9"/>
    <property type="match status" value="1"/>
</dbReference>
<keyword evidence="6" id="KW-0472">Membrane</keyword>
<name>A0A8S4P3F2_OWEFU</name>
<dbReference type="Proteomes" id="UP000749559">
    <property type="component" value="Unassembled WGS sequence"/>
</dbReference>
<comment type="similarity">
    <text evidence="1">Belongs to the glycosyl hydrolase 10 (cellulase F) family.</text>
</comment>
<evidence type="ECO:0000256" key="1">
    <source>
        <dbReference type="ARBA" id="ARBA00007495"/>
    </source>
</evidence>
<dbReference type="Gene3D" id="2.60.120.260">
    <property type="entry name" value="Galactose-binding domain-like"/>
    <property type="match status" value="1"/>
</dbReference>
<reference evidence="8" key="1">
    <citation type="submission" date="2022-03" db="EMBL/GenBank/DDBJ databases">
        <authorList>
            <person name="Martin C."/>
        </authorList>
    </citation>
    <scope>NUCLEOTIDE SEQUENCE</scope>
</reference>
<feature type="domain" description="GH10" evidence="7">
    <location>
        <begin position="225"/>
        <end position="545"/>
    </location>
</feature>
<keyword evidence="4" id="KW-0119">Carbohydrate metabolism</keyword>
<dbReference type="GO" id="GO:0000272">
    <property type="term" value="P:polysaccharide catabolic process"/>
    <property type="evidence" value="ECO:0007669"/>
    <property type="project" value="UniProtKB-KW"/>
</dbReference>
<dbReference type="OrthoDB" id="3055998at2759"/>
<evidence type="ECO:0000256" key="3">
    <source>
        <dbReference type="ARBA" id="ARBA00022801"/>
    </source>
</evidence>
<keyword evidence="6" id="KW-0812">Transmembrane</keyword>
<keyword evidence="5" id="KW-0624">Polysaccharide degradation</keyword>
<keyword evidence="3" id="KW-0378">Hydrolase</keyword>
<dbReference type="PANTHER" id="PTHR31490:SF1">
    <property type="entry name" value="ENDO-1,4-BETA-XYLANASE 1"/>
    <property type="match status" value="1"/>
</dbReference>
<protein>
    <recommendedName>
        <fullName evidence="7">GH10 domain-containing protein</fullName>
    </recommendedName>
</protein>
<keyword evidence="2" id="KW-0677">Repeat</keyword>
<keyword evidence="6" id="KW-1133">Transmembrane helix</keyword>
<dbReference type="InterPro" id="IPR017853">
    <property type="entry name" value="GH"/>
</dbReference>